<dbReference type="InterPro" id="IPR012337">
    <property type="entry name" value="RNaseH-like_sf"/>
</dbReference>
<protein>
    <submittedName>
        <fullName evidence="2">Transposon Ty3-I Gag-Pol polyprotein</fullName>
    </submittedName>
</protein>
<sequence length="620" mass="71112">MKAMEHQIFKLSVNHQWEDDNDTGGSRVRSKGPGQWYSNDSKVEIPEYDRKLDRDEFIEWLRTVECAFDYKETSEEHKVKIVAMKLRKYASTWWANTCTKRERLGKTKNQRPAEYSREFEYFLMKCDLLEDDPQTLVRYLGGLDTRVANIVELYPYSSLDDLTLLAHKGLGHIASECPNKKIVTLAEYEGVDNSFTFDTTLDSVMDAESIVEEVVGPGEGACLVVRRALSNAPDQGGNLQREAIFYTRCTITQKICTVIIDGVAALTLLLKPCKTEKDHQSRLQQLFEVLDHEKLNGNLENRRLWISNSSGTTILLILISRNIIAVKIMLVLTPYTTPKRFYYGGGRPFLKMAHFIACHTTYDVVKVANIYFKEVVRLYGIPRTMVSDRDVKFPSHFWITLWRKIGTKLKFSTSSHPQMDGQTEVTNRTLGLLLRALITTNLKQWEDLIPQTKFAYNRAPNKTTGLSPFIVVYGLNPKTPLDLAVLDTSSKFNQEASDRAVDIKALHQHIHDKITKSNELLKYRRDKGRKHILFQPGDLVWVHFRKDQFPAKRRSKLSSKFDDPFRVLARVNDNAYKEVTLEADLGSRGVFVTRSPTWICSARTRFDNSVGCRESLEQGS</sequence>
<name>A0A699GU22_TANCI</name>
<evidence type="ECO:0000259" key="1">
    <source>
        <dbReference type="PROSITE" id="PS50994"/>
    </source>
</evidence>
<reference evidence="2" key="1">
    <citation type="journal article" date="2019" name="Sci. Rep.">
        <title>Draft genome of Tanacetum cinerariifolium, the natural source of mosquito coil.</title>
        <authorList>
            <person name="Yamashiro T."/>
            <person name="Shiraishi A."/>
            <person name="Satake H."/>
            <person name="Nakayama K."/>
        </authorList>
    </citation>
    <scope>NUCLEOTIDE SEQUENCE</scope>
</reference>
<dbReference type="AlphaFoldDB" id="A0A699GU22"/>
<dbReference type="InterPro" id="IPR056924">
    <property type="entry name" value="SH3_Tf2-1"/>
</dbReference>
<dbReference type="GO" id="GO:0015074">
    <property type="term" value="P:DNA integration"/>
    <property type="evidence" value="ECO:0007669"/>
    <property type="project" value="InterPro"/>
</dbReference>
<dbReference type="PANTHER" id="PTHR35046">
    <property type="entry name" value="ZINC KNUCKLE (CCHC-TYPE) FAMILY PROTEIN"/>
    <property type="match status" value="1"/>
</dbReference>
<accession>A0A699GU22</accession>
<comment type="caution">
    <text evidence="2">The sequence shown here is derived from an EMBL/GenBank/DDBJ whole genome shotgun (WGS) entry which is preliminary data.</text>
</comment>
<dbReference type="PROSITE" id="PS50994">
    <property type="entry name" value="INTEGRASE"/>
    <property type="match status" value="1"/>
</dbReference>
<dbReference type="InterPro" id="IPR001584">
    <property type="entry name" value="Integrase_cat-core"/>
</dbReference>
<dbReference type="PANTHER" id="PTHR35046:SF26">
    <property type="entry name" value="RNA-DIRECTED DNA POLYMERASE"/>
    <property type="match status" value="1"/>
</dbReference>
<feature type="domain" description="Integrase catalytic" evidence="1">
    <location>
        <begin position="363"/>
        <end position="476"/>
    </location>
</feature>
<dbReference type="SUPFAM" id="SSF53098">
    <property type="entry name" value="Ribonuclease H-like"/>
    <property type="match status" value="1"/>
</dbReference>
<dbReference type="GO" id="GO:0003676">
    <property type="term" value="F:nucleic acid binding"/>
    <property type="evidence" value="ECO:0007669"/>
    <property type="project" value="InterPro"/>
</dbReference>
<evidence type="ECO:0000313" key="2">
    <source>
        <dbReference type="EMBL" id="GEW48211.1"/>
    </source>
</evidence>
<dbReference type="Gene3D" id="3.30.420.10">
    <property type="entry name" value="Ribonuclease H-like superfamily/Ribonuclease H"/>
    <property type="match status" value="1"/>
</dbReference>
<gene>
    <name evidence="2" type="ORF">Tci_220187</name>
</gene>
<organism evidence="2">
    <name type="scientific">Tanacetum cinerariifolium</name>
    <name type="common">Dalmatian daisy</name>
    <name type="synonym">Chrysanthemum cinerariifolium</name>
    <dbReference type="NCBI Taxonomy" id="118510"/>
    <lineage>
        <taxon>Eukaryota</taxon>
        <taxon>Viridiplantae</taxon>
        <taxon>Streptophyta</taxon>
        <taxon>Embryophyta</taxon>
        <taxon>Tracheophyta</taxon>
        <taxon>Spermatophyta</taxon>
        <taxon>Magnoliopsida</taxon>
        <taxon>eudicotyledons</taxon>
        <taxon>Gunneridae</taxon>
        <taxon>Pentapetalae</taxon>
        <taxon>asterids</taxon>
        <taxon>campanulids</taxon>
        <taxon>Asterales</taxon>
        <taxon>Asteraceae</taxon>
        <taxon>Asteroideae</taxon>
        <taxon>Anthemideae</taxon>
        <taxon>Anthemidinae</taxon>
        <taxon>Tanacetum</taxon>
    </lineage>
</organism>
<dbReference type="InterPro" id="IPR036397">
    <property type="entry name" value="RNaseH_sf"/>
</dbReference>
<dbReference type="EMBL" id="BKCJ010060217">
    <property type="protein sequence ID" value="GEW48211.1"/>
    <property type="molecule type" value="Genomic_DNA"/>
</dbReference>
<proteinExistence type="predicted"/>
<dbReference type="Pfam" id="PF24626">
    <property type="entry name" value="SH3_Tf2-1"/>
    <property type="match status" value="1"/>
</dbReference>